<protein>
    <submittedName>
        <fullName evidence="1">Uncharacterized protein</fullName>
    </submittedName>
</protein>
<dbReference type="EMBL" id="HBUF01281849">
    <property type="protein sequence ID" value="CAG6687508.1"/>
    <property type="molecule type" value="Transcribed_RNA"/>
</dbReference>
<name>A0A8D8X858_9HEMI</name>
<dbReference type="AlphaFoldDB" id="A0A8D8X858"/>
<organism evidence="1">
    <name type="scientific">Cacopsylla melanoneura</name>
    <dbReference type="NCBI Taxonomy" id="428564"/>
    <lineage>
        <taxon>Eukaryota</taxon>
        <taxon>Metazoa</taxon>
        <taxon>Ecdysozoa</taxon>
        <taxon>Arthropoda</taxon>
        <taxon>Hexapoda</taxon>
        <taxon>Insecta</taxon>
        <taxon>Pterygota</taxon>
        <taxon>Neoptera</taxon>
        <taxon>Paraneoptera</taxon>
        <taxon>Hemiptera</taxon>
        <taxon>Sternorrhyncha</taxon>
        <taxon>Psylloidea</taxon>
        <taxon>Psyllidae</taxon>
        <taxon>Psyllinae</taxon>
        <taxon>Cacopsylla</taxon>
    </lineage>
</organism>
<proteinExistence type="predicted"/>
<evidence type="ECO:0000313" key="1">
    <source>
        <dbReference type="EMBL" id="CAG6687508.1"/>
    </source>
</evidence>
<accession>A0A8D8X858</accession>
<dbReference type="EMBL" id="HBUF01281850">
    <property type="protein sequence ID" value="CAG6687509.1"/>
    <property type="molecule type" value="Transcribed_RNA"/>
</dbReference>
<sequence length="152" mass="17120">MATMGSLLDLPTSDPFLERVKEIIINKFPNGWRDWPLKPVAPPIDGVDRNKLRFALPTLDIVLAYNPGSSKISEGSYETMMEKLLEWSVGKALVLAPVEFSKAFRPSLSDYEEFVENTKFMTPLILSRPAVNKRLPDTSDSDSDRVVSFGIW</sequence>
<reference evidence="1" key="1">
    <citation type="submission" date="2021-05" db="EMBL/GenBank/DDBJ databases">
        <authorList>
            <person name="Alioto T."/>
            <person name="Alioto T."/>
            <person name="Gomez Garrido J."/>
        </authorList>
    </citation>
    <scope>NUCLEOTIDE SEQUENCE</scope>
</reference>